<dbReference type="Proteomes" id="UP001176961">
    <property type="component" value="Unassembled WGS sequence"/>
</dbReference>
<reference evidence="1" key="1">
    <citation type="submission" date="2023-07" db="EMBL/GenBank/DDBJ databases">
        <authorList>
            <consortium name="CYATHOMIX"/>
        </authorList>
    </citation>
    <scope>NUCLEOTIDE SEQUENCE</scope>
    <source>
        <strain evidence="1">N/A</strain>
    </source>
</reference>
<protein>
    <submittedName>
        <fullName evidence="1">Uncharacterized protein</fullName>
    </submittedName>
</protein>
<accession>A0AA36M9X7</accession>
<dbReference type="AlphaFoldDB" id="A0AA36M9X7"/>
<evidence type="ECO:0000313" key="2">
    <source>
        <dbReference type="Proteomes" id="UP001176961"/>
    </source>
</evidence>
<dbReference type="EMBL" id="CATQJL010000316">
    <property type="protein sequence ID" value="CAJ0604969.1"/>
    <property type="molecule type" value="Genomic_DNA"/>
</dbReference>
<keyword evidence="2" id="KW-1185">Reference proteome</keyword>
<comment type="caution">
    <text evidence="1">The sequence shown here is derived from an EMBL/GenBank/DDBJ whole genome shotgun (WGS) entry which is preliminary data.</text>
</comment>
<organism evidence="1 2">
    <name type="scientific">Cylicocyclus nassatus</name>
    <name type="common">Nematode worm</name>
    <dbReference type="NCBI Taxonomy" id="53992"/>
    <lineage>
        <taxon>Eukaryota</taxon>
        <taxon>Metazoa</taxon>
        <taxon>Ecdysozoa</taxon>
        <taxon>Nematoda</taxon>
        <taxon>Chromadorea</taxon>
        <taxon>Rhabditida</taxon>
        <taxon>Rhabditina</taxon>
        <taxon>Rhabditomorpha</taxon>
        <taxon>Strongyloidea</taxon>
        <taxon>Strongylidae</taxon>
        <taxon>Cylicocyclus</taxon>
    </lineage>
</organism>
<gene>
    <name evidence="1" type="ORF">CYNAS_LOCUS16952</name>
</gene>
<evidence type="ECO:0000313" key="1">
    <source>
        <dbReference type="EMBL" id="CAJ0604969.1"/>
    </source>
</evidence>
<name>A0AA36M9X7_CYLNA</name>
<sequence>MYDDYRIHRATGTVPSLTSYPLKREITLADMSSETEWTKHRPVLVRIRGAGRYTKVEIEEATFSPKSRQVRVVLSAYTQITTPWYKHYAKKGQPGIRGNSTNEDKQGSSRSWHTLIDFAYGATAFGCMTDEEAEQVEEVPVIDTVTIHGRLLHLTKTNKKLCY</sequence>
<proteinExistence type="predicted"/>